<dbReference type="SUPFAM" id="SSF57850">
    <property type="entry name" value="RING/U-box"/>
    <property type="match status" value="1"/>
</dbReference>
<evidence type="ECO:0000313" key="2">
    <source>
        <dbReference type="Proteomes" id="UP000436088"/>
    </source>
</evidence>
<dbReference type="PANTHER" id="PTHR31150:SF6">
    <property type="entry name" value="ZINC ION BINDING PROTEIN"/>
    <property type="match status" value="1"/>
</dbReference>
<name>A0A6A3B139_HIBSY</name>
<gene>
    <name evidence="1" type="ORF">F3Y22_tig00110321pilonHSYRG00093</name>
</gene>
<protein>
    <submittedName>
        <fullName evidence="1">Inorganic H pyrophosphatase family protein isoform 1</fullName>
    </submittedName>
</protein>
<organism evidence="1 2">
    <name type="scientific">Hibiscus syriacus</name>
    <name type="common">Rose of Sharon</name>
    <dbReference type="NCBI Taxonomy" id="106335"/>
    <lineage>
        <taxon>Eukaryota</taxon>
        <taxon>Viridiplantae</taxon>
        <taxon>Streptophyta</taxon>
        <taxon>Embryophyta</taxon>
        <taxon>Tracheophyta</taxon>
        <taxon>Spermatophyta</taxon>
        <taxon>Magnoliopsida</taxon>
        <taxon>eudicotyledons</taxon>
        <taxon>Gunneridae</taxon>
        <taxon>Pentapetalae</taxon>
        <taxon>rosids</taxon>
        <taxon>malvids</taxon>
        <taxon>Malvales</taxon>
        <taxon>Malvaceae</taxon>
        <taxon>Malvoideae</taxon>
        <taxon>Hibiscus</taxon>
    </lineage>
</organism>
<evidence type="ECO:0000313" key="1">
    <source>
        <dbReference type="EMBL" id="KAE8710391.1"/>
    </source>
</evidence>
<dbReference type="PANTHER" id="PTHR31150">
    <property type="entry name" value="EXPRESSED PROTEIN"/>
    <property type="match status" value="1"/>
</dbReference>
<keyword evidence="2" id="KW-1185">Reference proteome</keyword>
<comment type="caution">
    <text evidence="1">The sequence shown here is derived from an EMBL/GenBank/DDBJ whole genome shotgun (WGS) entry which is preliminary data.</text>
</comment>
<dbReference type="EMBL" id="VEPZ02000929">
    <property type="protein sequence ID" value="KAE8710391.1"/>
    <property type="molecule type" value="Genomic_DNA"/>
</dbReference>
<dbReference type="InterPro" id="IPR013083">
    <property type="entry name" value="Znf_RING/FYVE/PHD"/>
</dbReference>
<proteinExistence type="predicted"/>
<dbReference type="Proteomes" id="UP000436088">
    <property type="component" value="Unassembled WGS sequence"/>
</dbReference>
<dbReference type="AlphaFoldDB" id="A0A6A3B139"/>
<accession>A0A6A3B139</accession>
<sequence length="186" mass="20410">MGKKKRSSPLDNLDFPSSLEEKSCLSGTALLPKEHLMNLDAGIDVGDSSVKLLNSNTSVAHHHYDLGHSVLLKRSRHYYGHHYSRRNSSSLSNPSTSRGSLVLYMMRDYPSSLLNTNPSQDTVQDMVGKKHLALAGQKELASGEFSAVAVLVCGHVYHTDCLEGRTSFEERHDPRCPLCSASPSLS</sequence>
<dbReference type="Gene3D" id="3.30.40.10">
    <property type="entry name" value="Zinc/RING finger domain, C3HC4 (zinc finger)"/>
    <property type="match status" value="1"/>
</dbReference>
<reference evidence="1" key="1">
    <citation type="submission" date="2019-09" db="EMBL/GenBank/DDBJ databases">
        <title>Draft genome information of white flower Hibiscus syriacus.</title>
        <authorList>
            <person name="Kim Y.-M."/>
        </authorList>
    </citation>
    <scope>NUCLEOTIDE SEQUENCE [LARGE SCALE GENOMIC DNA]</scope>
    <source>
        <strain evidence="1">YM2019G1</strain>
    </source>
</reference>